<keyword evidence="1" id="KW-1133">Transmembrane helix</keyword>
<dbReference type="AlphaFoldDB" id="A0A2U1V0W2"/>
<keyword evidence="2" id="KW-0732">Signal</keyword>
<dbReference type="InterPro" id="IPR013766">
    <property type="entry name" value="Thioredoxin_domain"/>
</dbReference>
<proteinExistence type="predicted"/>
<evidence type="ECO:0000256" key="2">
    <source>
        <dbReference type="SAM" id="SignalP"/>
    </source>
</evidence>
<keyword evidence="1" id="KW-0812">Transmembrane</keyword>
<dbReference type="Gene3D" id="3.40.30.10">
    <property type="entry name" value="Glutaredoxin"/>
    <property type="match status" value="1"/>
</dbReference>
<feature type="transmembrane region" description="Helical" evidence="1">
    <location>
        <begin position="226"/>
        <end position="246"/>
    </location>
</feature>
<dbReference type="SUPFAM" id="SSF52833">
    <property type="entry name" value="Thioredoxin-like"/>
    <property type="match status" value="1"/>
</dbReference>
<protein>
    <submittedName>
        <fullName evidence="4">SCO family protein</fullName>
    </submittedName>
</protein>
<evidence type="ECO:0000259" key="3">
    <source>
        <dbReference type="PROSITE" id="PS51352"/>
    </source>
</evidence>
<dbReference type="PROSITE" id="PS51352">
    <property type="entry name" value="THIOREDOXIN_2"/>
    <property type="match status" value="1"/>
</dbReference>
<dbReference type="InterPro" id="IPR036249">
    <property type="entry name" value="Thioredoxin-like_sf"/>
</dbReference>
<evidence type="ECO:0000256" key="1">
    <source>
        <dbReference type="SAM" id="Phobius"/>
    </source>
</evidence>
<reference evidence="5" key="1">
    <citation type="submission" date="2017-10" db="EMBL/GenBank/DDBJ databases">
        <authorList>
            <person name="Toshchakov S.V."/>
            <person name="Goeva M.A."/>
        </authorList>
    </citation>
    <scope>NUCLEOTIDE SEQUENCE [LARGE SCALE GENOMIC DNA]</scope>
    <source>
        <strain evidence="5">JR1/69-1-13</strain>
    </source>
</reference>
<comment type="caution">
    <text evidence="4">The sequence shown here is derived from an EMBL/GenBank/DDBJ whole genome shotgun (WGS) entry which is preliminary data.</text>
</comment>
<evidence type="ECO:0000313" key="5">
    <source>
        <dbReference type="Proteomes" id="UP000245048"/>
    </source>
</evidence>
<organism evidence="4 5">
    <name type="scientific">Teichococcus aestuarii</name>
    <dbReference type="NCBI Taxonomy" id="568898"/>
    <lineage>
        <taxon>Bacteria</taxon>
        <taxon>Pseudomonadati</taxon>
        <taxon>Pseudomonadota</taxon>
        <taxon>Alphaproteobacteria</taxon>
        <taxon>Acetobacterales</taxon>
        <taxon>Roseomonadaceae</taxon>
        <taxon>Roseomonas</taxon>
    </lineage>
</organism>
<evidence type="ECO:0000313" key="4">
    <source>
        <dbReference type="EMBL" id="PWC27545.1"/>
    </source>
</evidence>
<keyword evidence="1" id="KW-0472">Membrane</keyword>
<dbReference type="Proteomes" id="UP000245048">
    <property type="component" value="Unassembled WGS sequence"/>
</dbReference>
<feature type="signal peptide" evidence="2">
    <location>
        <begin position="1"/>
        <end position="15"/>
    </location>
</feature>
<sequence>MAALLAALLPGAARAALTEAQLAGVVLHPPPGAALPPGLALRDEAGRPVRAGAAQQDRPAVLVFADYTCTVLCGTALGLAAAALAETGLRAGADYTVLALGLDPKDGPGAAAAMKALHFPAAPAGAVRFLGGDAAALQAARSAFGYEARYDAETDSYAHPLGVLVLAPDGRLSRVLGGLELDPPALRLALVEAAEGRLGSLGERLRLFCYGFDAARGIWTARVRRVLMLGSVATSLALGGFMLWALRRERRA</sequence>
<dbReference type="EMBL" id="PDOA01000013">
    <property type="protein sequence ID" value="PWC27545.1"/>
    <property type="molecule type" value="Genomic_DNA"/>
</dbReference>
<name>A0A2U1V0W2_9PROT</name>
<keyword evidence="5" id="KW-1185">Reference proteome</keyword>
<feature type="chain" id="PRO_5015731061" evidence="2">
    <location>
        <begin position="16"/>
        <end position="252"/>
    </location>
</feature>
<gene>
    <name evidence="4" type="ORF">CR165_17190</name>
</gene>
<feature type="domain" description="Thioredoxin" evidence="3">
    <location>
        <begin position="29"/>
        <end position="196"/>
    </location>
</feature>
<accession>A0A2U1V0W2</accession>